<name>A0A8J2VCP1_9FLAO</name>
<feature type="signal peptide" evidence="1">
    <location>
        <begin position="1"/>
        <end position="18"/>
    </location>
</feature>
<proteinExistence type="predicted"/>
<reference evidence="3" key="1">
    <citation type="journal article" date="2014" name="Int. J. Syst. Evol. Microbiol.">
        <title>Complete genome sequence of Corynebacterium casei LMG S-19264T (=DSM 44701T), isolated from a smear-ripened cheese.</title>
        <authorList>
            <consortium name="US DOE Joint Genome Institute (JGI-PGF)"/>
            <person name="Walter F."/>
            <person name="Albersmeier A."/>
            <person name="Kalinowski J."/>
            <person name="Ruckert C."/>
        </authorList>
    </citation>
    <scope>NUCLEOTIDE SEQUENCE</scope>
    <source>
        <strain evidence="3">CGMCC 1.12924</strain>
    </source>
</reference>
<dbReference type="SUPFAM" id="SSF52025">
    <property type="entry name" value="PA domain"/>
    <property type="match status" value="1"/>
</dbReference>
<evidence type="ECO:0000259" key="2">
    <source>
        <dbReference type="Pfam" id="PF04389"/>
    </source>
</evidence>
<evidence type="ECO:0000313" key="3">
    <source>
        <dbReference type="EMBL" id="GGD98818.1"/>
    </source>
</evidence>
<dbReference type="Pfam" id="PF04389">
    <property type="entry name" value="Peptidase_M28"/>
    <property type="match status" value="1"/>
</dbReference>
<dbReference type="GO" id="GO:0008235">
    <property type="term" value="F:metalloexopeptidase activity"/>
    <property type="evidence" value="ECO:0007669"/>
    <property type="project" value="InterPro"/>
</dbReference>
<gene>
    <name evidence="3" type="ORF">GCM10011312_22920</name>
</gene>
<dbReference type="Gene3D" id="3.40.630.10">
    <property type="entry name" value="Zn peptidases"/>
    <property type="match status" value="1"/>
</dbReference>
<reference evidence="3" key="2">
    <citation type="submission" date="2020-09" db="EMBL/GenBank/DDBJ databases">
        <authorList>
            <person name="Sun Q."/>
            <person name="Zhou Y."/>
        </authorList>
    </citation>
    <scope>NUCLEOTIDE SEQUENCE</scope>
    <source>
        <strain evidence="3">CGMCC 1.12924</strain>
    </source>
</reference>
<evidence type="ECO:0000313" key="4">
    <source>
        <dbReference type="Proteomes" id="UP000652231"/>
    </source>
</evidence>
<organism evidence="3 4">
    <name type="scientific">Planktosalinus lacus</name>
    <dbReference type="NCBI Taxonomy" id="1526573"/>
    <lineage>
        <taxon>Bacteria</taxon>
        <taxon>Pseudomonadati</taxon>
        <taxon>Bacteroidota</taxon>
        <taxon>Flavobacteriia</taxon>
        <taxon>Flavobacteriales</taxon>
        <taxon>Flavobacteriaceae</taxon>
        <taxon>Planktosalinus</taxon>
    </lineage>
</organism>
<dbReference type="PANTHER" id="PTHR12147:SF26">
    <property type="entry name" value="PEPTIDASE M28 DOMAIN-CONTAINING PROTEIN"/>
    <property type="match status" value="1"/>
</dbReference>
<dbReference type="Gene3D" id="3.50.30.30">
    <property type="match status" value="1"/>
</dbReference>
<dbReference type="Proteomes" id="UP000652231">
    <property type="component" value="Unassembled WGS sequence"/>
</dbReference>
<dbReference type="EMBL" id="BMGK01000010">
    <property type="protein sequence ID" value="GGD98818.1"/>
    <property type="molecule type" value="Genomic_DNA"/>
</dbReference>
<dbReference type="InterPro" id="IPR046450">
    <property type="entry name" value="PA_dom_sf"/>
</dbReference>
<dbReference type="PANTHER" id="PTHR12147">
    <property type="entry name" value="METALLOPEPTIDASE M28 FAMILY MEMBER"/>
    <property type="match status" value="1"/>
</dbReference>
<accession>A0A8J2VCP1</accession>
<sequence>MKNSIVITLLIVAGILNAQTDKELAQTFITKEKIESHLYFLAGDEMLGRETGTREELIAAQYLATQLHSYGVQQVPGADGYFQQVPMIKTIPPSMAKLKVNENELPKFVAVNGGNISYNGKAVYLSYGLEADYSGKDVKGKVVYLKGGSETAQSAQEQFQLMEQKRAIAKKMGAKAVVEFLAINPMIWNYIEHAYSETIISLKSDNEDEDEFNYMIALDNDGETANKLSMEQNNEAEITISGSKKEEFNARNVVAMVEGTDPKLKEEFIIYSGHYDHVGVGKPDATGDSIYNGARDNVVGITTVLSMAENLAKYPTKRSALFILFTGEEKGLLGSNYYVNNPLIPQKQTVFCFNSDNAGYNDTSKVTIVGLGRTTAEQDIKVAASAFGLDAIDDPAPEQNLFDRSDNVHFAAAGVPAPTFSMGFTSFSGKLTETYHQPSDNPDTVDYDYLVNFFKSYVLAGRLIANNPVTPFWVSGDKYEAAGKELYQK</sequence>
<feature type="chain" id="PRO_5035197325" evidence="1">
    <location>
        <begin position="19"/>
        <end position="489"/>
    </location>
</feature>
<protein>
    <submittedName>
        <fullName evidence="3">M28-family zinc peptidase</fullName>
    </submittedName>
</protein>
<dbReference type="RefSeq" id="WP_188442665.1">
    <property type="nucleotide sequence ID" value="NZ_BMGK01000010.1"/>
</dbReference>
<dbReference type="GO" id="GO:0006508">
    <property type="term" value="P:proteolysis"/>
    <property type="evidence" value="ECO:0007669"/>
    <property type="project" value="InterPro"/>
</dbReference>
<feature type="domain" description="Peptidase M28" evidence="2">
    <location>
        <begin position="252"/>
        <end position="453"/>
    </location>
</feature>
<dbReference type="AlphaFoldDB" id="A0A8J2VCP1"/>
<dbReference type="InterPro" id="IPR045175">
    <property type="entry name" value="M28_fam"/>
</dbReference>
<dbReference type="InterPro" id="IPR007484">
    <property type="entry name" value="Peptidase_M28"/>
</dbReference>
<keyword evidence="1" id="KW-0732">Signal</keyword>
<evidence type="ECO:0000256" key="1">
    <source>
        <dbReference type="SAM" id="SignalP"/>
    </source>
</evidence>
<comment type="caution">
    <text evidence="3">The sequence shown here is derived from an EMBL/GenBank/DDBJ whole genome shotgun (WGS) entry which is preliminary data.</text>
</comment>
<dbReference type="SUPFAM" id="SSF53187">
    <property type="entry name" value="Zn-dependent exopeptidases"/>
    <property type="match status" value="1"/>
</dbReference>
<keyword evidence="4" id="KW-1185">Reference proteome</keyword>